<evidence type="ECO:0000313" key="2">
    <source>
        <dbReference type="Proteomes" id="UP000694941"/>
    </source>
</evidence>
<organism evidence="2 3">
    <name type="scientific">Limulus polyphemus</name>
    <name type="common">Atlantic horseshoe crab</name>
    <dbReference type="NCBI Taxonomy" id="6850"/>
    <lineage>
        <taxon>Eukaryota</taxon>
        <taxon>Metazoa</taxon>
        <taxon>Ecdysozoa</taxon>
        <taxon>Arthropoda</taxon>
        <taxon>Chelicerata</taxon>
        <taxon>Merostomata</taxon>
        <taxon>Xiphosura</taxon>
        <taxon>Limulidae</taxon>
        <taxon>Limulus</taxon>
    </lineage>
</organism>
<dbReference type="GeneID" id="106459922"/>
<dbReference type="PANTHER" id="PTHR46060">
    <property type="entry name" value="MARINER MOS1 TRANSPOSASE-LIKE PROTEIN"/>
    <property type="match status" value="1"/>
</dbReference>
<reference evidence="3" key="1">
    <citation type="submission" date="2025-08" db="UniProtKB">
        <authorList>
            <consortium name="RefSeq"/>
        </authorList>
    </citation>
    <scope>IDENTIFICATION</scope>
    <source>
        <tissue evidence="3">Muscle</tissue>
    </source>
</reference>
<sequence length="203" mass="23303">MFDPTKEHIRHVMLYEFHRGINASAAAIFIQNTYGVDGVSERTCRRWFSRVKNGDFGSKDEPREGRSSGLDSEALKAAVAANPAITVRDLSEQFNVSHMTVHRELKRLGKVLKVGKCFPHDLSVENRQQRVDYCEVLHSLQNQLPFLDRVATGYEKWILCHNVKRRRLWLSRGNRLAQQPRGILASKEDHVECMVGYARNCPL</sequence>
<dbReference type="InterPro" id="IPR036388">
    <property type="entry name" value="WH-like_DNA-bd_sf"/>
</dbReference>
<proteinExistence type="predicted"/>
<gene>
    <name evidence="3" type="primary">LOC106459922</name>
</gene>
<dbReference type="InterPro" id="IPR041426">
    <property type="entry name" value="Mos1_HTH"/>
</dbReference>
<dbReference type="RefSeq" id="XP_013775045.1">
    <property type="nucleotide sequence ID" value="XM_013919591.2"/>
</dbReference>
<dbReference type="Gene3D" id="1.10.10.1450">
    <property type="match status" value="1"/>
</dbReference>
<accession>A0ABM1B562</accession>
<dbReference type="Pfam" id="PF17906">
    <property type="entry name" value="HTH_48"/>
    <property type="match status" value="1"/>
</dbReference>
<dbReference type="PANTHER" id="PTHR46060:SF2">
    <property type="entry name" value="HISTONE-LYSINE N-METHYLTRANSFERASE SETMAR"/>
    <property type="match status" value="1"/>
</dbReference>
<evidence type="ECO:0000259" key="1">
    <source>
        <dbReference type="Pfam" id="PF17906"/>
    </source>
</evidence>
<dbReference type="Gene3D" id="1.10.10.10">
    <property type="entry name" value="Winged helix-like DNA-binding domain superfamily/Winged helix DNA-binding domain"/>
    <property type="match status" value="1"/>
</dbReference>
<evidence type="ECO:0000313" key="3">
    <source>
        <dbReference type="RefSeq" id="XP_013775045.1"/>
    </source>
</evidence>
<dbReference type="InterPro" id="IPR036397">
    <property type="entry name" value="RNaseH_sf"/>
</dbReference>
<dbReference type="InterPro" id="IPR052709">
    <property type="entry name" value="Transposase-MT_Hybrid"/>
</dbReference>
<dbReference type="Gene3D" id="3.30.420.10">
    <property type="entry name" value="Ribonuclease H-like superfamily/Ribonuclease H"/>
    <property type="match status" value="1"/>
</dbReference>
<protein>
    <submittedName>
        <fullName evidence="3">Histone-lysine N-methyltransferase SETMAR-like</fullName>
    </submittedName>
</protein>
<dbReference type="Proteomes" id="UP000694941">
    <property type="component" value="Unplaced"/>
</dbReference>
<name>A0ABM1B562_LIMPO</name>
<keyword evidence="2" id="KW-1185">Reference proteome</keyword>
<feature type="domain" description="Mos1 transposase HTH" evidence="1">
    <location>
        <begin position="6"/>
        <end position="55"/>
    </location>
</feature>